<dbReference type="SUPFAM" id="SSF50494">
    <property type="entry name" value="Trypsin-like serine proteases"/>
    <property type="match status" value="1"/>
</dbReference>
<organism evidence="1">
    <name type="scientific">Triatoma dimidiata</name>
    <name type="common">Kissing bug</name>
    <name type="synonym">Meccus dimidiatus</name>
    <dbReference type="NCBI Taxonomy" id="72491"/>
    <lineage>
        <taxon>Eukaryota</taxon>
        <taxon>Metazoa</taxon>
        <taxon>Ecdysozoa</taxon>
        <taxon>Arthropoda</taxon>
        <taxon>Hexapoda</taxon>
        <taxon>Insecta</taxon>
        <taxon>Pterygota</taxon>
        <taxon>Neoptera</taxon>
        <taxon>Paraneoptera</taxon>
        <taxon>Hemiptera</taxon>
        <taxon>Heteroptera</taxon>
        <taxon>Panheteroptera</taxon>
        <taxon>Cimicomorpha</taxon>
        <taxon>Reduviidae</taxon>
        <taxon>Triatominae</taxon>
        <taxon>Triatoma</taxon>
    </lineage>
</organism>
<dbReference type="EMBL" id="GECL01000105">
    <property type="protein sequence ID" value="JAP06019.1"/>
    <property type="molecule type" value="Transcribed_RNA"/>
</dbReference>
<dbReference type="GO" id="GO:0016485">
    <property type="term" value="P:protein processing"/>
    <property type="evidence" value="ECO:0007669"/>
    <property type="project" value="InterPro"/>
</dbReference>
<dbReference type="InterPro" id="IPR043504">
    <property type="entry name" value="Peptidase_S1_PA_chymotrypsin"/>
</dbReference>
<proteinExistence type="predicted"/>
<keyword evidence="1" id="KW-0645">Protease</keyword>
<dbReference type="InterPro" id="IPR009003">
    <property type="entry name" value="Peptidase_S1_PA"/>
</dbReference>
<dbReference type="GO" id="GO:0004252">
    <property type="term" value="F:serine-type endopeptidase activity"/>
    <property type="evidence" value="ECO:0007669"/>
    <property type="project" value="InterPro"/>
</dbReference>
<dbReference type="AlphaFoldDB" id="A0A0V0GCR3"/>
<sequence>QSVVQIFTNRGWGSGTVITKDGLILTCAHIVHYGKARDIFVETRKKLYTARVIFSTSYGHTCELAVLEITDAYSDNSLIPVRCRNNEVILGEEVYTVGYCLFDRLVNPTVTRGLVSKLTKHCIITTCFVHNGTSGGPLLDKNGELLGIIVSNVKTSKFVYSNVNVNIAIYSFRRSIENFIITRDSQILENWSTSVPADAATIKFSSVPNKL</sequence>
<evidence type="ECO:0000313" key="1">
    <source>
        <dbReference type="EMBL" id="JAP06019.1"/>
    </source>
</evidence>
<dbReference type="InterPro" id="IPR039245">
    <property type="entry name" value="TYSND1/DEG15"/>
</dbReference>
<dbReference type="GO" id="GO:0005777">
    <property type="term" value="C:peroxisome"/>
    <property type="evidence" value="ECO:0007669"/>
    <property type="project" value="InterPro"/>
</dbReference>
<dbReference type="PANTHER" id="PTHR21004">
    <property type="entry name" value="SERINE PROTEASE-RELATED"/>
    <property type="match status" value="1"/>
</dbReference>
<dbReference type="Gene3D" id="2.40.10.10">
    <property type="entry name" value="Trypsin-like serine proteases"/>
    <property type="match status" value="2"/>
</dbReference>
<name>A0A0V0GCR3_TRIDM</name>
<keyword evidence="1" id="KW-0378">Hydrolase</keyword>
<accession>A0A0V0GCR3</accession>
<reference evidence="1" key="1">
    <citation type="journal article" date="2018" name="J. Proteomics">
        <title>Exploring the molecular complexity of Triatoma dimidiata sialome.</title>
        <authorList>
            <person name="Santiago P.B."/>
            <person name="de Araujo C.N."/>
            <person name="Charneau S."/>
            <person name="Bastos I.M.D."/>
            <person name="Assumpcao T.C.F."/>
            <person name="Queiroz R.M.L."/>
            <person name="Praca Y.R."/>
            <person name="Cordeiro T.M."/>
            <person name="Garcia C.H.S."/>
            <person name="da Silva I.G."/>
            <person name="Raiol T."/>
            <person name="Motta F.N."/>
            <person name="de Araujo Oliveira J.V."/>
            <person name="de Sousa M.V."/>
            <person name="Ribeiro J.M.C."/>
            <person name="de Santana J.M."/>
        </authorList>
    </citation>
    <scope>NUCLEOTIDE SEQUENCE</scope>
    <source>
        <strain evidence="1">Santander</strain>
        <tissue evidence="1">Salivary glands</tissue>
    </source>
</reference>
<dbReference type="Pfam" id="PF13365">
    <property type="entry name" value="Trypsin_2"/>
    <property type="match status" value="1"/>
</dbReference>
<feature type="non-terminal residue" evidence="1">
    <location>
        <position position="1"/>
    </location>
</feature>
<dbReference type="GO" id="GO:0031998">
    <property type="term" value="P:regulation of fatty acid beta-oxidation"/>
    <property type="evidence" value="ECO:0007669"/>
    <property type="project" value="TreeGrafter"/>
</dbReference>
<dbReference type="PANTHER" id="PTHR21004:SF0">
    <property type="entry name" value="PEROXISOMAL LEADER PEPTIDE-PROCESSING PROTEASE"/>
    <property type="match status" value="1"/>
</dbReference>
<protein>
    <submittedName>
        <fullName evidence="1">Putative peroxisomal leader peptide-processing protease</fullName>
    </submittedName>
</protein>